<evidence type="ECO:0008006" key="4">
    <source>
        <dbReference type="Google" id="ProtNLM"/>
    </source>
</evidence>
<dbReference type="EMBL" id="QAAA01000002">
    <property type="protein sequence ID" value="PTN03720.1"/>
    <property type="molecule type" value="Genomic_DNA"/>
</dbReference>
<organism evidence="2 3">
    <name type="scientific">Rhodovulum imhoffii</name>
    <dbReference type="NCBI Taxonomy" id="365340"/>
    <lineage>
        <taxon>Bacteria</taxon>
        <taxon>Pseudomonadati</taxon>
        <taxon>Pseudomonadota</taxon>
        <taxon>Alphaproteobacteria</taxon>
        <taxon>Rhodobacterales</taxon>
        <taxon>Paracoccaceae</taxon>
        <taxon>Rhodovulum</taxon>
    </lineage>
</organism>
<dbReference type="Proteomes" id="UP000243859">
    <property type="component" value="Unassembled WGS sequence"/>
</dbReference>
<sequence>MPLDRLLREKPSQGRPMRRTTETRPATWDADNRTVEAVIATPTPVRRHDAQGPFMEVLDASTLDLSGAEGLAVIDSHRTDSGRHVLGRVEKVWRDGQNVMARLQITAAADAQWARDRIADGSLTGVSIGYTVAAWATRRTQNGLRSKSPSSWRIAAGFVAKVLATPLPQVLAMKIGEFRAWQDAARDVWEATRLKFE</sequence>
<gene>
    <name evidence="2" type="ORF">C8N32_102250</name>
</gene>
<reference evidence="2 3" key="1">
    <citation type="submission" date="2018-04" db="EMBL/GenBank/DDBJ databases">
        <title>Genomic Encyclopedia of Archaeal and Bacterial Type Strains, Phase II (KMG-II): from individual species to whole genera.</title>
        <authorList>
            <person name="Goeker M."/>
        </authorList>
    </citation>
    <scope>NUCLEOTIDE SEQUENCE [LARGE SCALE GENOMIC DNA]</scope>
    <source>
        <strain evidence="2 3">DSM 18064</strain>
    </source>
</reference>
<feature type="region of interest" description="Disordered" evidence="1">
    <location>
        <begin position="1"/>
        <end position="24"/>
    </location>
</feature>
<comment type="caution">
    <text evidence="2">The sequence shown here is derived from an EMBL/GenBank/DDBJ whole genome shotgun (WGS) entry which is preliminary data.</text>
</comment>
<proteinExistence type="predicted"/>
<evidence type="ECO:0000313" key="2">
    <source>
        <dbReference type="EMBL" id="PTN03720.1"/>
    </source>
</evidence>
<evidence type="ECO:0000313" key="3">
    <source>
        <dbReference type="Proteomes" id="UP000243859"/>
    </source>
</evidence>
<evidence type="ECO:0000256" key="1">
    <source>
        <dbReference type="SAM" id="MobiDB-lite"/>
    </source>
</evidence>
<feature type="compositionally biased region" description="Basic and acidic residues" evidence="1">
    <location>
        <begin position="1"/>
        <end position="12"/>
    </location>
</feature>
<protein>
    <recommendedName>
        <fullName evidence="4">HK97 family phage prohead protease</fullName>
    </recommendedName>
</protein>
<name>A0A2T5BVZ0_9RHOB</name>
<dbReference type="AlphaFoldDB" id="A0A2T5BVZ0"/>
<accession>A0A2T5BVZ0</accession>
<keyword evidence="3" id="KW-1185">Reference proteome</keyword>